<evidence type="ECO:0000256" key="1">
    <source>
        <dbReference type="SAM" id="MobiDB-lite"/>
    </source>
</evidence>
<dbReference type="AlphaFoldDB" id="A0A8H3B356"/>
<feature type="region of interest" description="Disordered" evidence="1">
    <location>
        <begin position="33"/>
        <end position="141"/>
    </location>
</feature>
<evidence type="ECO:0000313" key="2">
    <source>
        <dbReference type="EMBL" id="CAE6446799.1"/>
    </source>
</evidence>
<evidence type="ECO:0000313" key="3">
    <source>
        <dbReference type="Proteomes" id="UP000663850"/>
    </source>
</evidence>
<reference evidence="2" key="1">
    <citation type="submission" date="2021-01" db="EMBL/GenBank/DDBJ databases">
        <authorList>
            <person name="Kaushik A."/>
        </authorList>
    </citation>
    <scope>NUCLEOTIDE SEQUENCE</scope>
    <source>
        <strain evidence="2">Type strain: AG8-Rh-89/</strain>
    </source>
</reference>
<organism evidence="2 3">
    <name type="scientific">Rhizoctonia solani</name>
    <dbReference type="NCBI Taxonomy" id="456999"/>
    <lineage>
        <taxon>Eukaryota</taxon>
        <taxon>Fungi</taxon>
        <taxon>Dikarya</taxon>
        <taxon>Basidiomycota</taxon>
        <taxon>Agaricomycotina</taxon>
        <taxon>Agaricomycetes</taxon>
        <taxon>Cantharellales</taxon>
        <taxon>Ceratobasidiaceae</taxon>
        <taxon>Rhizoctonia</taxon>
    </lineage>
</organism>
<proteinExistence type="predicted"/>
<sequence length="1151" mass="130501">MRSDRKAAPGRKVDCYCRLEKYGEIPHQVSLRTRMRHMKQADELEAKQAATQAAQAQTMDLDNANNHQPNPEVERDYPHEFEGDIRPQDDQEMYDRSDYGPSDDSGPDEGWEHLETPPRAHSPPPSPPQTPPPDDEEPEDDLAHVTAEDYREYDRWFGEDQHELDEIVLEMLTEEEMDSIKMTAIRLFGHISERNYERIRYSFRNKVQFMSVYRTSRKLALLSGIKPQLTDCCFNVCHAFTGRFASEEICSTCKEPRYDSKKQPRKSFEYLPMNPRLKGFFNNPEMVNKMSYRATYEQEEGAMDEYIDGKRYKKLSKSKIVVEGEDLGVCFFGGDHDIAYAVLMDGVTLFEQAHRETSTCWPIIAINLNLPASERMKLRNLIPLGVIPGPNQPKDFDSFLEPFVEEALDQARGLETYDVTKGQHFTLRAHPIIISGDMQAIKHACQMKGPNGKLPCRACESSGIYHEKRKTYYIPLANPTDNPDAIPPERIDPDAPPDAAISLDPNNLPLRTSHKIAGQLEIMDAARNKEEYKNLARDFGLTGFYDLALSNTLLILHRATSRITCAAYQASGMEDQYIRLEDEPREYIGFWKMYSAPGYMETISIGWGESPSGSAIQHTITTQNVTSLSFVGTSAESSGHTKPMERSQTTGNLVLVDNSVNFSSSVSGRRSFQGDNSYYFSPRHEVVQQLLAPPYDHHDQLSSDTYQAREAMSAGRADCLKSLLSLARPNDQLNRVSCMSHSPGLSQSPLELEQDCNELDDSEDLENVQVAIISSLPLDRSAESNNIPFILQAHAIWMSHFLFEPLRVVQLARDYTFQTYSWGQESRWRSYLLANHVYDITRSTDYDLGNMPSFFAIHTHILRVLTEARSHFETSRELDRQYALGAMLNTYELISSLCQVASLSSVLSIMQLAAPVFRRACPDSLPGLINLPTLLATINIPLQYYGTLDVLLGVLTSRPMFFLYNVEFTPAVPESLSLLEDGPGLRWLYGVPDRLLLTLAKMNALFEEFGSRVPKERIDELEAEIKRLKPIVGPSVEPALSIGRMVGLCGANSLDIRVVKVRNQFMRILAAARPRRNPDLFLVSPMVMLGVATDDPFEQDTIRQRIIRISECSRPGTMGHDFTRMLESVWATRRPTVWGDFRRACWEVSGM</sequence>
<gene>
    <name evidence="2" type="ORF">RDB_LOCUS36614</name>
</gene>
<feature type="compositionally biased region" description="Pro residues" evidence="1">
    <location>
        <begin position="120"/>
        <end position="132"/>
    </location>
</feature>
<feature type="compositionally biased region" description="Basic and acidic residues" evidence="1">
    <location>
        <begin position="72"/>
        <end position="98"/>
    </location>
</feature>
<dbReference type="Pfam" id="PF02992">
    <property type="entry name" value="Transposase_21"/>
    <property type="match status" value="1"/>
</dbReference>
<name>A0A8H3B356_9AGAM</name>
<feature type="compositionally biased region" description="Low complexity" evidence="1">
    <location>
        <begin position="48"/>
        <end position="58"/>
    </location>
</feature>
<comment type="caution">
    <text evidence="2">The sequence shown here is derived from an EMBL/GenBank/DDBJ whole genome shotgun (WGS) entry which is preliminary data.</text>
</comment>
<dbReference type="InterPro" id="IPR004242">
    <property type="entry name" value="Transposase_21"/>
</dbReference>
<accession>A0A8H3B356</accession>
<dbReference type="Proteomes" id="UP000663850">
    <property type="component" value="Unassembled WGS sequence"/>
</dbReference>
<protein>
    <submittedName>
        <fullName evidence="2">Uncharacterized protein</fullName>
    </submittedName>
</protein>
<dbReference type="EMBL" id="CAJMWZ010002002">
    <property type="protein sequence ID" value="CAE6446799.1"/>
    <property type="molecule type" value="Genomic_DNA"/>
</dbReference>